<evidence type="ECO:0000256" key="2">
    <source>
        <dbReference type="ARBA" id="ARBA00006971"/>
    </source>
</evidence>
<sequence>MPQAPIGHAVYPAYSLDLICFLTYIHAMNWDWDKLQDKRKRNGPPNGGPDLAQINEQLNKLKNIKLPGGGKVIFLVVLLLWLASGIYIVNPDELGVVQRFGAFHRITEPGPHFRIPYPFESVKTPKVTQVRRFEIGYRTIGQPTAAGGEPQYRIVPEESHMLTGDENIVDVQFIVQYQLKDPVKYLFNIQMPDASVKSAAETAMREVIGYNMLDAALTDGKPAIQDETRALMQMIMDRYESGIQILAVQLQDVQPPEPVIDSFRDVVRAREDAVRIQNQAEAYRNDIVPRARGEAAIILNQAEAHKEAIVRRAEGEAQRFLSILAEYNQAPDVTRTRMYIETMEEILSNPELTKTFLSDQALSQVLPYLPLDRIAPRTRNPEPADAGRQAGQPAVSTGASAPTGSPAVRGGRAQ</sequence>
<keyword evidence="4 6" id="KW-1133">Transmembrane helix</keyword>
<proteinExistence type="inferred from homology"/>
<dbReference type="Pfam" id="PF01145">
    <property type="entry name" value="Band_7"/>
    <property type="match status" value="1"/>
</dbReference>
<reference evidence="9 10" key="1">
    <citation type="submission" date="2016-10" db="EMBL/GenBank/DDBJ databases">
        <authorList>
            <person name="de Groot N.N."/>
        </authorList>
    </citation>
    <scope>NUCLEOTIDE SEQUENCE [LARGE SCALE GENOMIC DNA]</scope>
    <source>
        <strain evidence="9 10">ASO4-2</strain>
    </source>
</reference>
<dbReference type="Gene3D" id="3.30.479.30">
    <property type="entry name" value="Band 7 domain"/>
    <property type="match status" value="1"/>
</dbReference>
<organism evidence="9 10">
    <name type="scientific">Desulfonatronum thiosulfatophilum</name>
    <dbReference type="NCBI Taxonomy" id="617002"/>
    <lineage>
        <taxon>Bacteria</taxon>
        <taxon>Pseudomonadati</taxon>
        <taxon>Thermodesulfobacteriota</taxon>
        <taxon>Desulfovibrionia</taxon>
        <taxon>Desulfovibrionales</taxon>
        <taxon>Desulfonatronaceae</taxon>
        <taxon>Desulfonatronum</taxon>
    </lineage>
</organism>
<evidence type="ECO:0000313" key="9">
    <source>
        <dbReference type="EMBL" id="SDB02025.1"/>
    </source>
</evidence>
<dbReference type="SUPFAM" id="SSF117892">
    <property type="entry name" value="Band 7/SPFH domain"/>
    <property type="match status" value="1"/>
</dbReference>
<keyword evidence="9" id="KW-0378">Hydrolase</keyword>
<dbReference type="GO" id="GO:0008233">
    <property type="term" value="F:peptidase activity"/>
    <property type="evidence" value="ECO:0007669"/>
    <property type="project" value="UniProtKB-KW"/>
</dbReference>
<dbReference type="PANTHER" id="PTHR43327:SF2">
    <property type="entry name" value="MODULATOR OF FTSH PROTEASE HFLK"/>
    <property type="match status" value="1"/>
</dbReference>
<evidence type="ECO:0000256" key="7">
    <source>
        <dbReference type="SAM" id="MobiDB-lite"/>
    </source>
</evidence>
<name>A0A1G6A0T7_9BACT</name>
<feature type="region of interest" description="Disordered" evidence="7">
    <location>
        <begin position="373"/>
        <end position="414"/>
    </location>
</feature>
<dbReference type="Proteomes" id="UP000198771">
    <property type="component" value="Unassembled WGS sequence"/>
</dbReference>
<dbReference type="AlphaFoldDB" id="A0A1G6A0T7"/>
<dbReference type="EMBL" id="FMXO01000001">
    <property type="protein sequence ID" value="SDB02025.1"/>
    <property type="molecule type" value="Genomic_DNA"/>
</dbReference>
<keyword evidence="9" id="KW-0645">Protease</keyword>
<dbReference type="SMART" id="SM00244">
    <property type="entry name" value="PHB"/>
    <property type="match status" value="1"/>
</dbReference>
<evidence type="ECO:0000256" key="4">
    <source>
        <dbReference type="ARBA" id="ARBA00022989"/>
    </source>
</evidence>
<comment type="similarity">
    <text evidence="2 6">Belongs to the band 7/mec-2 family. HflK subfamily.</text>
</comment>
<gene>
    <name evidence="9" type="ORF">SAMN05660653_00051</name>
</gene>
<comment type="caution">
    <text evidence="6">Lacks conserved residue(s) required for the propagation of feature annotation.</text>
</comment>
<feature type="transmembrane region" description="Helical" evidence="6">
    <location>
        <begin position="72"/>
        <end position="89"/>
    </location>
</feature>
<evidence type="ECO:0000313" key="10">
    <source>
        <dbReference type="Proteomes" id="UP000198771"/>
    </source>
</evidence>
<evidence type="ECO:0000256" key="5">
    <source>
        <dbReference type="ARBA" id="ARBA00023136"/>
    </source>
</evidence>
<comment type="subunit">
    <text evidence="6">HflC and HflK may interact to form a multimeric complex.</text>
</comment>
<dbReference type="STRING" id="617002.SAMN05660653_00051"/>
<evidence type="ECO:0000256" key="3">
    <source>
        <dbReference type="ARBA" id="ARBA00022692"/>
    </source>
</evidence>
<feature type="transmembrane region" description="Helical" evidence="6">
    <location>
        <begin position="12"/>
        <end position="32"/>
    </location>
</feature>
<dbReference type="InterPro" id="IPR001107">
    <property type="entry name" value="Band_7"/>
</dbReference>
<keyword evidence="5 6" id="KW-0472">Membrane</keyword>
<dbReference type="InterPro" id="IPR010201">
    <property type="entry name" value="HflK"/>
</dbReference>
<keyword evidence="10" id="KW-1185">Reference proteome</keyword>
<evidence type="ECO:0000256" key="1">
    <source>
        <dbReference type="ARBA" id="ARBA00004167"/>
    </source>
</evidence>
<dbReference type="GO" id="GO:0016020">
    <property type="term" value="C:membrane"/>
    <property type="evidence" value="ECO:0007669"/>
    <property type="project" value="UniProtKB-SubCell"/>
</dbReference>
<dbReference type="InterPro" id="IPR050710">
    <property type="entry name" value="Band7/mec-2_domain"/>
</dbReference>
<dbReference type="InterPro" id="IPR036013">
    <property type="entry name" value="Band_7/SPFH_dom_sf"/>
</dbReference>
<comment type="function">
    <text evidence="6">HflC and HflK could encode or regulate a protease.</text>
</comment>
<dbReference type="NCBIfam" id="TIGR01933">
    <property type="entry name" value="hflK"/>
    <property type="match status" value="1"/>
</dbReference>
<accession>A0A1G6A0T7</accession>
<feature type="domain" description="Band 7" evidence="8">
    <location>
        <begin position="84"/>
        <end position="267"/>
    </location>
</feature>
<comment type="subcellular location">
    <subcellularLocation>
        <location evidence="1">Membrane</location>
        <topology evidence="1">Single-pass membrane protein</topology>
    </subcellularLocation>
</comment>
<dbReference type="CDD" id="cd03404">
    <property type="entry name" value="SPFH_HflK"/>
    <property type="match status" value="1"/>
</dbReference>
<feature type="compositionally biased region" description="Polar residues" evidence="7">
    <location>
        <begin position="394"/>
        <end position="403"/>
    </location>
</feature>
<protein>
    <recommendedName>
        <fullName evidence="6">Protein HflK</fullName>
    </recommendedName>
</protein>
<keyword evidence="3 6" id="KW-0812">Transmembrane</keyword>
<evidence type="ECO:0000256" key="6">
    <source>
        <dbReference type="RuleBase" id="RU364113"/>
    </source>
</evidence>
<evidence type="ECO:0000259" key="8">
    <source>
        <dbReference type="SMART" id="SM00244"/>
    </source>
</evidence>
<dbReference type="PANTHER" id="PTHR43327">
    <property type="entry name" value="STOMATIN-LIKE PROTEIN 2, MITOCHONDRIAL"/>
    <property type="match status" value="1"/>
</dbReference>
<dbReference type="GO" id="GO:0006508">
    <property type="term" value="P:proteolysis"/>
    <property type="evidence" value="ECO:0007669"/>
    <property type="project" value="UniProtKB-KW"/>
</dbReference>